<dbReference type="EMBL" id="JAYMGO010000025">
    <property type="protein sequence ID" value="KAL1247128.1"/>
    <property type="molecule type" value="Genomic_DNA"/>
</dbReference>
<proteinExistence type="predicted"/>
<accession>A0ABR3L6H3</accession>
<keyword evidence="2" id="KW-1185">Reference proteome</keyword>
<reference evidence="1 2" key="1">
    <citation type="submission" date="2023-09" db="EMBL/GenBank/DDBJ databases">
        <authorList>
            <person name="Wang M."/>
        </authorList>
    </citation>
    <scope>NUCLEOTIDE SEQUENCE [LARGE SCALE GENOMIC DNA]</scope>
    <source>
        <strain evidence="1">GT-2023</strain>
        <tissue evidence="1">Liver</tissue>
    </source>
</reference>
<protein>
    <submittedName>
        <fullName evidence="1">Uncharacterized protein</fullName>
    </submittedName>
</protein>
<comment type="caution">
    <text evidence="1">The sequence shown here is derived from an EMBL/GenBank/DDBJ whole genome shotgun (WGS) entry which is preliminary data.</text>
</comment>
<sequence length="82" mass="9220">MELQPCRWVWKSAVIQRESRAQRLVCRILEHCVCADSLFTPGCTLASRSIFKPFYDSPVPLLSFAACSSSALLPSRTVVQLF</sequence>
<evidence type="ECO:0000313" key="1">
    <source>
        <dbReference type="EMBL" id="KAL1247128.1"/>
    </source>
</evidence>
<evidence type="ECO:0000313" key="2">
    <source>
        <dbReference type="Proteomes" id="UP001558613"/>
    </source>
</evidence>
<organism evidence="1 2">
    <name type="scientific">Cirrhinus molitorella</name>
    <name type="common">mud carp</name>
    <dbReference type="NCBI Taxonomy" id="172907"/>
    <lineage>
        <taxon>Eukaryota</taxon>
        <taxon>Metazoa</taxon>
        <taxon>Chordata</taxon>
        <taxon>Craniata</taxon>
        <taxon>Vertebrata</taxon>
        <taxon>Euteleostomi</taxon>
        <taxon>Actinopterygii</taxon>
        <taxon>Neopterygii</taxon>
        <taxon>Teleostei</taxon>
        <taxon>Ostariophysi</taxon>
        <taxon>Cypriniformes</taxon>
        <taxon>Cyprinidae</taxon>
        <taxon>Labeoninae</taxon>
        <taxon>Labeonini</taxon>
        <taxon>Cirrhinus</taxon>
    </lineage>
</organism>
<dbReference type="Proteomes" id="UP001558613">
    <property type="component" value="Unassembled WGS sequence"/>
</dbReference>
<gene>
    <name evidence="1" type="ORF">QQF64_022504</name>
</gene>
<name>A0ABR3L6H3_9TELE</name>